<name>A0ABZ3F6W2_9HELI</name>
<keyword evidence="2" id="KW-1185">Reference proteome</keyword>
<sequence>MAKISQHKIHHQKCTDCSIKNICDGFYRDFIDEFGSSAIKPIHIFTPQGNKEQISDPRFYTQYQYKVIEREEFEWFFNADKLTNIQQQQQEKETLWLLLVCLKLQSL</sequence>
<evidence type="ECO:0000313" key="1">
    <source>
        <dbReference type="EMBL" id="XAM17935.1"/>
    </source>
</evidence>
<organism evidence="1 2">
    <name type="scientific">Helicobacter mastomyrinus</name>
    <dbReference type="NCBI Taxonomy" id="287948"/>
    <lineage>
        <taxon>Bacteria</taxon>
        <taxon>Pseudomonadati</taxon>
        <taxon>Campylobacterota</taxon>
        <taxon>Epsilonproteobacteria</taxon>
        <taxon>Campylobacterales</taxon>
        <taxon>Helicobacteraceae</taxon>
        <taxon>Helicobacter</taxon>
    </lineage>
</organism>
<protein>
    <submittedName>
        <fullName evidence="1">Uncharacterized protein</fullName>
    </submittedName>
</protein>
<reference evidence="1 2" key="1">
    <citation type="submission" date="2024-02" db="EMBL/GenBank/DDBJ databases">
        <title>Genome and pathogenicity analysis of Helicobacter mastomyrinus isolated from mice.</title>
        <authorList>
            <person name="Zhu L."/>
        </authorList>
    </citation>
    <scope>NUCLEOTIDE SEQUENCE [LARGE SCALE GENOMIC DNA]</scope>
    <source>
        <strain evidence="1 2">Hm-17</strain>
    </source>
</reference>
<evidence type="ECO:0000313" key="2">
    <source>
        <dbReference type="Proteomes" id="UP001434737"/>
    </source>
</evidence>
<proteinExistence type="predicted"/>
<dbReference type="EMBL" id="CP145316">
    <property type="protein sequence ID" value="XAM17935.1"/>
    <property type="molecule type" value="Genomic_DNA"/>
</dbReference>
<dbReference type="Proteomes" id="UP001434737">
    <property type="component" value="Chromosome"/>
</dbReference>
<dbReference type="RefSeq" id="WP_300449091.1">
    <property type="nucleotide sequence ID" value="NZ_CP145316.1"/>
</dbReference>
<gene>
    <name evidence="1" type="ORF">V3I05_09640</name>
</gene>
<accession>A0ABZ3F6W2</accession>